<gene>
    <name evidence="1" type="ORF">HJ583_012165</name>
</gene>
<reference evidence="1 2" key="1">
    <citation type="submission" date="2020-06" db="EMBL/GenBank/DDBJ databases">
        <title>Draft genome of Uliginosibacterium sp. IMCC34675.</title>
        <authorList>
            <person name="Song J."/>
        </authorList>
    </citation>
    <scope>NUCLEOTIDE SEQUENCE [LARGE SCALE GENOMIC DNA]</scope>
    <source>
        <strain evidence="1 2">IMCC34675</strain>
    </source>
</reference>
<sequence length="147" mass="16084">MPHPPHGECKVYWCDQACFAVLQGSFNREGVLVMTATIQQAWRDAGQPTHWAHVMDLHQWQGGTESGFAASHDLLVWATSHGADAIIRIHTVGFLARVTENQGVFDGIEVPVITVSAREQAWEWLSANGFECEACKRLAAAGDCPVA</sequence>
<comment type="caution">
    <text evidence="1">The sequence shown here is derived from an EMBL/GenBank/DDBJ whole genome shotgun (WGS) entry which is preliminary data.</text>
</comment>
<organism evidence="1 2">
    <name type="scientific">Uliginosibacterium aquaticum</name>
    <dbReference type="NCBI Taxonomy" id="2731212"/>
    <lineage>
        <taxon>Bacteria</taxon>
        <taxon>Pseudomonadati</taxon>
        <taxon>Pseudomonadota</taxon>
        <taxon>Betaproteobacteria</taxon>
        <taxon>Rhodocyclales</taxon>
        <taxon>Zoogloeaceae</taxon>
        <taxon>Uliginosibacterium</taxon>
    </lineage>
</organism>
<keyword evidence="2" id="KW-1185">Reference proteome</keyword>
<dbReference type="EMBL" id="JABCSC020000003">
    <property type="protein sequence ID" value="NSL55784.1"/>
    <property type="molecule type" value="Genomic_DNA"/>
</dbReference>
<evidence type="ECO:0000313" key="1">
    <source>
        <dbReference type="EMBL" id="NSL55784.1"/>
    </source>
</evidence>
<dbReference type="Proteomes" id="UP000778523">
    <property type="component" value="Unassembled WGS sequence"/>
</dbReference>
<evidence type="ECO:0000313" key="2">
    <source>
        <dbReference type="Proteomes" id="UP000778523"/>
    </source>
</evidence>
<accession>A0ABX2IGD0</accession>
<dbReference type="RefSeq" id="WP_170022179.1">
    <property type="nucleotide sequence ID" value="NZ_JABCSC020000003.1"/>
</dbReference>
<proteinExistence type="predicted"/>
<protein>
    <recommendedName>
        <fullName evidence="3">STAS/SEC14 domain-containing protein</fullName>
    </recommendedName>
</protein>
<evidence type="ECO:0008006" key="3">
    <source>
        <dbReference type="Google" id="ProtNLM"/>
    </source>
</evidence>
<name>A0ABX2IGD0_9RHOO</name>